<comment type="caution">
    <text evidence="6">The sequence shown here is derived from an EMBL/GenBank/DDBJ whole genome shotgun (WGS) entry which is preliminary data.</text>
</comment>
<protein>
    <submittedName>
        <fullName evidence="6">Group II truncated hemoglobin</fullName>
    </submittedName>
</protein>
<keyword evidence="4" id="KW-0408">Iron</keyword>
<dbReference type="InterPro" id="IPR009050">
    <property type="entry name" value="Globin-like_sf"/>
</dbReference>
<evidence type="ECO:0000313" key="7">
    <source>
        <dbReference type="Proteomes" id="UP001500620"/>
    </source>
</evidence>
<evidence type="ECO:0000256" key="2">
    <source>
        <dbReference type="ARBA" id="ARBA00022617"/>
    </source>
</evidence>
<reference evidence="7" key="1">
    <citation type="journal article" date="2019" name="Int. J. Syst. Evol. Microbiol.">
        <title>The Global Catalogue of Microorganisms (GCM) 10K type strain sequencing project: providing services to taxonomists for standard genome sequencing and annotation.</title>
        <authorList>
            <consortium name="The Broad Institute Genomics Platform"/>
            <consortium name="The Broad Institute Genome Sequencing Center for Infectious Disease"/>
            <person name="Wu L."/>
            <person name="Ma J."/>
        </authorList>
    </citation>
    <scope>NUCLEOTIDE SEQUENCE [LARGE SCALE GENOMIC DNA]</scope>
    <source>
        <strain evidence="7">JCM 17441</strain>
    </source>
</reference>
<evidence type="ECO:0000256" key="4">
    <source>
        <dbReference type="ARBA" id="ARBA00023004"/>
    </source>
</evidence>
<dbReference type="InterPro" id="IPR012292">
    <property type="entry name" value="Globin/Proto"/>
</dbReference>
<organism evidence="6 7">
    <name type="scientific">Dactylosporangium darangshiense</name>
    <dbReference type="NCBI Taxonomy" id="579108"/>
    <lineage>
        <taxon>Bacteria</taxon>
        <taxon>Bacillati</taxon>
        <taxon>Actinomycetota</taxon>
        <taxon>Actinomycetes</taxon>
        <taxon>Micromonosporales</taxon>
        <taxon>Micromonosporaceae</taxon>
        <taxon>Dactylosporangium</taxon>
    </lineage>
</organism>
<proteinExistence type="predicted"/>
<name>A0ABP8DQR5_9ACTN</name>
<accession>A0ABP8DQR5</accession>
<dbReference type="EMBL" id="BAABAT010000048">
    <property type="protein sequence ID" value="GAA4261917.1"/>
    <property type="molecule type" value="Genomic_DNA"/>
</dbReference>
<dbReference type="RefSeq" id="WP_345139112.1">
    <property type="nucleotide sequence ID" value="NZ_BAABAT010000048.1"/>
</dbReference>
<keyword evidence="3" id="KW-0479">Metal-binding</keyword>
<dbReference type="CDD" id="cd14775">
    <property type="entry name" value="TrHb2_O-like"/>
    <property type="match status" value="1"/>
</dbReference>
<sequence>MTTLVTTRYGRIDRIFGERTRRSVQAMEDEAMTTLYEFAGGDEALHRLEELFYTKVLDDPTLRSVFPARQPSHVEHLTWFTAESFGGPDRFTTGLGFQYIIDVHRHLKITDDQRERFVALYLEAIDEVGLPDDAAFRAAVREHLEFGARVAQQNSHAETDDQLHPIREVPAWTWPRQSED</sequence>
<keyword evidence="7" id="KW-1185">Reference proteome</keyword>
<keyword evidence="2" id="KW-0349">Heme</keyword>
<evidence type="ECO:0000256" key="1">
    <source>
        <dbReference type="ARBA" id="ARBA00022448"/>
    </source>
</evidence>
<dbReference type="SUPFAM" id="SSF46458">
    <property type="entry name" value="Globin-like"/>
    <property type="match status" value="1"/>
</dbReference>
<feature type="region of interest" description="Disordered" evidence="5">
    <location>
        <begin position="153"/>
        <end position="180"/>
    </location>
</feature>
<dbReference type="Gene3D" id="1.10.490.10">
    <property type="entry name" value="Globins"/>
    <property type="match status" value="1"/>
</dbReference>
<dbReference type="InterPro" id="IPR001486">
    <property type="entry name" value="Hemoglobin_trunc"/>
</dbReference>
<evidence type="ECO:0000256" key="3">
    <source>
        <dbReference type="ARBA" id="ARBA00022723"/>
    </source>
</evidence>
<dbReference type="Proteomes" id="UP001500620">
    <property type="component" value="Unassembled WGS sequence"/>
</dbReference>
<evidence type="ECO:0000313" key="6">
    <source>
        <dbReference type="EMBL" id="GAA4261917.1"/>
    </source>
</evidence>
<evidence type="ECO:0000256" key="5">
    <source>
        <dbReference type="SAM" id="MobiDB-lite"/>
    </source>
</evidence>
<dbReference type="Pfam" id="PF01152">
    <property type="entry name" value="Bac_globin"/>
    <property type="match status" value="1"/>
</dbReference>
<feature type="compositionally biased region" description="Basic and acidic residues" evidence="5">
    <location>
        <begin position="157"/>
        <end position="167"/>
    </location>
</feature>
<gene>
    <name evidence="6" type="ORF">GCM10022255_096550</name>
</gene>
<keyword evidence="1" id="KW-0813">Transport</keyword>